<dbReference type="RefSeq" id="WP_005232363.1">
    <property type="nucleotide sequence ID" value="NZ_GL872323.1"/>
</dbReference>
<evidence type="ECO:0000256" key="6">
    <source>
        <dbReference type="SAM" id="Phobius"/>
    </source>
</evidence>
<keyword evidence="6" id="KW-0812">Transmembrane</keyword>
<dbReference type="AlphaFoldDB" id="F0EGD1"/>
<gene>
    <name evidence="9" type="ORF">HMPREF9087_0228</name>
</gene>
<feature type="compositionally biased region" description="Polar residues" evidence="5">
    <location>
        <begin position="56"/>
        <end position="65"/>
    </location>
</feature>
<evidence type="ECO:0000256" key="7">
    <source>
        <dbReference type="SAM" id="SignalP"/>
    </source>
</evidence>
<evidence type="ECO:0000313" key="9">
    <source>
        <dbReference type="EMBL" id="EGC70851.1"/>
    </source>
</evidence>
<dbReference type="Proteomes" id="UP000004835">
    <property type="component" value="Unassembled WGS sequence"/>
</dbReference>
<evidence type="ECO:0000313" key="10">
    <source>
        <dbReference type="Proteomes" id="UP000004835"/>
    </source>
</evidence>
<keyword evidence="2" id="KW-0964">Secreted</keyword>
<dbReference type="PROSITE" id="PS50847">
    <property type="entry name" value="GRAM_POS_ANCHORING"/>
    <property type="match status" value="1"/>
</dbReference>
<protein>
    <submittedName>
        <fullName evidence="9">LPXTG-motif cell wall anchor domain protein</fullName>
    </submittedName>
</protein>
<evidence type="ECO:0000256" key="1">
    <source>
        <dbReference type="ARBA" id="ARBA00022512"/>
    </source>
</evidence>
<dbReference type="NCBIfam" id="TIGR01167">
    <property type="entry name" value="LPXTG_anchor"/>
    <property type="match status" value="1"/>
</dbReference>
<evidence type="ECO:0000256" key="5">
    <source>
        <dbReference type="SAM" id="MobiDB-lite"/>
    </source>
</evidence>
<dbReference type="InterPro" id="IPR019931">
    <property type="entry name" value="LPXTG_anchor"/>
</dbReference>
<dbReference type="EMBL" id="AEWT01000002">
    <property type="protein sequence ID" value="EGC70851.1"/>
    <property type="molecule type" value="Genomic_DNA"/>
</dbReference>
<evidence type="ECO:0000259" key="8">
    <source>
        <dbReference type="PROSITE" id="PS50847"/>
    </source>
</evidence>
<feature type="domain" description="Gram-positive cocci surface proteins LPxTG" evidence="8">
    <location>
        <begin position="68"/>
        <end position="106"/>
    </location>
</feature>
<reference evidence="9 10" key="1">
    <citation type="submission" date="2011-01" db="EMBL/GenBank/DDBJ databases">
        <authorList>
            <person name="Muzny D."/>
            <person name="Qin X."/>
            <person name="Deng J."/>
            <person name="Jiang H."/>
            <person name="Liu Y."/>
            <person name="Qu J."/>
            <person name="Song X.-Z."/>
            <person name="Zhang L."/>
            <person name="Thornton R."/>
            <person name="Coyle M."/>
            <person name="Francisco L."/>
            <person name="Jackson L."/>
            <person name="Javaid M."/>
            <person name="Korchina V."/>
            <person name="Kovar C."/>
            <person name="Mata R."/>
            <person name="Mathew T."/>
            <person name="Ngo R."/>
            <person name="Nguyen L."/>
            <person name="Nguyen N."/>
            <person name="Okwuonu G."/>
            <person name="Ongeri F."/>
            <person name="Pham C."/>
            <person name="Simmons D."/>
            <person name="Wilczek-Boney K."/>
            <person name="Hale W."/>
            <person name="Jakkamsetti A."/>
            <person name="Pham P."/>
            <person name="Ruth R."/>
            <person name="San Lucas F."/>
            <person name="Warren J."/>
            <person name="Zhang J."/>
            <person name="Zhao Z."/>
            <person name="Zhou C."/>
            <person name="Zhu D."/>
            <person name="Lee S."/>
            <person name="Bess C."/>
            <person name="Blankenburg K."/>
            <person name="Forbes L."/>
            <person name="Fu Q."/>
            <person name="Gubbala S."/>
            <person name="Hirani K."/>
            <person name="Jayaseelan J.C."/>
            <person name="Lara F."/>
            <person name="Munidasa M."/>
            <person name="Palculict T."/>
            <person name="Patil S."/>
            <person name="Pu L.-L."/>
            <person name="Saada N."/>
            <person name="Tang L."/>
            <person name="Weissenberger G."/>
            <person name="Zhu Y."/>
            <person name="Hemphill L."/>
            <person name="Shang Y."/>
            <person name="Youmans B."/>
            <person name="Ayvaz T."/>
            <person name="Ross M."/>
            <person name="Santibanez J."/>
            <person name="Aqrawi P."/>
            <person name="Gross S."/>
            <person name="Joshi V."/>
            <person name="Fowler G."/>
            <person name="Nazareth L."/>
            <person name="Reid J."/>
            <person name="Worley K."/>
            <person name="Petrosino J."/>
            <person name="Highlander S."/>
            <person name="Gibbs R."/>
        </authorList>
    </citation>
    <scope>NUCLEOTIDE SEQUENCE [LARGE SCALE GENOMIC DNA]</scope>
    <source>
        <strain evidence="9 10">ATCC 12755</strain>
    </source>
</reference>
<keyword evidence="1" id="KW-0134">Cell wall</keyword>
<sequence>MKKIMIGIIAGCLLIFPQLVSAAEAGAYDSNGITSFFGVYEEPVEEPEEPVKEQPGNKQINQKGNNILPATGSDHFNSYQSSGLVVLLAAGIILIKRRTKNEKNFLDGRHSIDEHCSVTNNR</sequence>
<organism evidence="9 10">
    <name type="scientific">Enterococcus casseliflavus ATCC 12755</name>
    <dbReference type="NCBI Taxonomy" id="888066"/>
    <lineage>
        <taxon>Bacteria</taxon>
        <taxon>Bacillati</taxon>
        <taxon>Bacillota</taxon>
        <taxon>Bacilli</taxon>
        <taxon>Lactobacillales</taxon>
        <taxon>Enterococcaceae</taxon>
        <taxon>Enterococcus</taxon>
    </lineage>
</organism>
<feature type="transmembrane region" description="Helical" evidence="6">
    <location>
        <begin position="78"/>
        <end position="95"/>
    </location>
</feature>
<evidence type="ECO:0000256" key="4">
    <source>
        <dbReference type="ARBA" id="ARBA00023088"/>
    </source>
</evidence>
<name>F0EGD1_ENTCA</name>
<feature type="signal peptide" evidence="7">
    <location>
        <begin position="1"/>
        <end position="22"/>
    </location>
</feature>
<feature type="chain" id="PRO_5003246937" evidence="7">
    <location>
        <begin position="23"/>
        <end position="122"/>
    </location>
</feature>
<dbReference type="HOGENOM" id="CLU_2287083_0_0_9"/>
<feature type="region of interest" description="Disordered" evidence="5">
    <location>
        <begin position="44"/>
        <end position="67"/>
    </location>
</feature>
<keyword evidence="6" id="KW-1133">Transmembrane helix</keyword>
<evidence type="ECO:0000256" key="3">
    <source>
        <dbReference type="ARBA" id="ARBA00022729"/>
    </source>
</evidence>
<accession>F0EGD1</accession>
<keyword evidence="4" id="KW-0572">Peptidoglycan-anchor</keyword>
<keyword evidence="6" id="KW-0472">Membrane</keyword>
<comment type="caution">
    <text evidence="9">The sequence shown here is derived from an EMBL/GenBank/DDBJ whole genome shotgun (WGS) entry which is preliminary data.</text>
</comment>
<evidence type="ECO:0000256" key="2">
    <source>
        <dbReference type="ARBA" id="ARBA00022525"/>
    </source>
</evidence>
<proteinExistence type="predicted"/>
<keyword evidence="3 7" id="KW-0732">Signal</keyword>